<dbReference type="RefSeq" id="WP_116157675.1">
    <property type="nucleotide sequence ID" value="NZ_JACHJY010000016.1"/>
</dbReference>
<feature type="region of interest" description="Disordered" evidence="1">
    <location>
        <begin position="1"/>
        <end position="34"/>
    </location>
</feature>
<proteinExistence type="predicted"/>
<dbReference type="EMBL" id="JACHJY010000016">
    <property type="protein sequence ID" value="MBB4987084.1"/>
    <property type="molecule type" value="Genomic_DNA"/>
</dbReference>
<reference evidence="2 3" key="1">
    <citation type="submission" date="2020-08" db="EMBL/GenBank/DDBJ databases">
        <title>Genomic Encyclopedia of Type Strains, Phase III (KMG-III): the genomes of soil and plant-associated and newly described type strains.</title>
        <authorList>
            <person name="Whitman W."/>
        </authorList>
    </citation>
    <scope>NUCLEOTIDE SEQUENCE [LARGE SCALE GENOMIC DNA]</scope>
    <source>
        <strain evidence="2 3">SFB5A</strain>
    </source>
</reference>
<evidence type="ECO:0000313" key="2">
    <source>
        <dbReference type="EMBL" id="MBB4987084.1"/>
    </source>
</evidence>
<evidence type="ECO:0000256" key="1">
    <source>
        <dbReference type="SAM" id="MobiDB-lite"/>
    </source>
</evidence>
<gene>
    <name evidence="2" type="ORF">GGE06_008056</name>
</gene>
<evidence type="ECO:0000313" key="3">
    <source>
        <dbReference type="Proteomes" id="UP000582643"/>
    </source>
</evidence>
<name>A0A7W7U8Z7_9ACTN</name>
<comment type="caution">
    <text evidence="2">The sequence shown here is derived from an EMBL/GenBank/DDBJ whole genome shotgun (WGS) entry which is preliminary data.</text>
</comment>
<dbReference type="Proteomes" id="UP000582643">
    <property type="component" value="Unassembled WGS sequence"/>
</dbReference>
<keyword evidence="3" id="KW-1185">Reference proteome</keyword>
<protein>
    <submittedName>
        <fullName evidence="2">Uncharacterized protein</fullName>
    </submittedName>
</protein>
<sequence>MHIAVTGSIATDHPMARPGHSADQLIEGSPGRTSPAFLADERGCALATEVPGAVGTQEHRVSAAELIRRIERSPVGAP</sequence>
<organism evidence="2 3">
    <name type="scientific">Streptomyces nymphaeiformis</name>
    <dbReference type="NCBI Taxonomy" id="2663842"/>
    <lineage>
        <taxon>Bacteria</taxon>
        <taxon>Bacillati</taxon>
        <taxon>Actinomycetota</taxon>
        <taxon>Actinomycetes</taxon>
        <taxon>Kitasatosporales</taxon>
        <taxon>Streptomycetaceae</taxon>
        <taxon>Streptomyces</taxon>
    </lineage>
</organism>
<accession>A0A7W7U8Z7</accession>
<dbReference type="AlphaFoldDB" id="A0A7W7U8Z7"/>